<dbReference type="RefSeq" id="WP_152213369.1">
    <property type="nucleotide sequence ID" value="NZ_WFLN01000008.1"/>
</dbReference>
<protein>
    <submittedName>
        <fullName evidence="5">5-oxoprolinase/urea amidolyase family protein</fullName>
    </submittedName>
</protein>
<name>A0A833JB19_9BACT</name>
<dbReference type="GO" id="GO:0016829">
    <property type="term" value="F:lyase activity"/>
    <property type="evidence" value="ECO:0007669"/>
    <property type="project" value="UniProtKB-KW"/>
</dbReference>
<dbReference type="Pfam" id="PF02626">
    <property type="entry name" value="CT_A_B"/>
    <property type="match status" value="1"/>
</dbReference>
<proteinExistence type="predicted"/>
<organism evidence="5 6">
    <name type="scientific">Fluviispira multicolorata</name>
    <dbReference type="NCBI Taxonomy" id="2654512"/>
    <lineage>
        <taxon>Bacteria</taxon>
        <taxon>Pseudomonadati</taxon>
        <taxon>Bdellovibrionota</taxon>
        <taxon>Oligoflexia</taxon>
        <taxon>Silvanigrellales</taxon>
        <taxon>Silvanigrellaceae</taxon>
        <taxon>Fluviispira</taxon>
    </lineage>
</organism>
<evidence type="ECO:0000313" key="6">
    <source>
        <dbReference type="Proteomes" id="UP000442694"/>
    </source>
</evidence>
<evidence type="ECO:0000313" key="5">
    <source>
        <dbReference type="EMBL" id="KAB8029027.1"/>
    </source>
</evidence>
<evidence type="ECO:0000256" key="1">
    <source>
        <dbReference type="ARBA" id="ARBA00022741"/>
    </source>
</evidence>
<dbReference type="Proteomes" id="UP000442694">
    <property type="component" value="Unassembled WGS sequence"/>
</dbReference>
<keyword evidence="2" id="KW-0378">Hydrolase</keyword>
<keyword evidence="3" id="KW-0067">ATP-binding</keyword>
<gene>
    <name evidence="5" type="ORF">GCL57_10825</name>
</gene>
<evidence type="ECO:0000259" key="4">
    <source>
        <dbReference type="SMART" id="SM00797"/>
    </source>
</evidence>
<dbReference type="AlphaFoldDB" id="A0A833JB19"/>
<evidence type="ECO:0000256" key="2">
    <source>
        <dbReference type="ARBA" id="ARBA00022801"/>
    </source>
</evidence>
<dbReference type="SUPFAM" id="SSF50891">
    <property type="entry name" value="Cyclophilin-like"/>
    <property type="match status" value="1"/>
</dbReference>
<sequence length="310" mass="35201">MLYILKASPLCSIQDLGRVGLRSIGITQGGAIDPFSFKIANKLVGNADNCPCIEITLGPVEIEFARDAWISLTGAFYESYLDDKKIYNGWRVKVISGQKLKLNYAIKGMHCYLAIDGGIDVKQVLNGCGTDLNNHFGGYRGRNLQRGDQLKLGKPHFLMKKRGVLLPQKNKFIRVLQGPDFFKFTKENCEKFWRQNWLITNQCNRMGYRLQGNSIEFNNKSEILSHATLPGLIQIPPNGQPIVLMSDAQTTGGYPRFGYIIKADLWKLAQTEINKTVQFYPSNFEEAHRALKKQEIYLSKLEWSLNENRS</sequence>
<keyword evidence="6" id="KW-1185">Reference proteome</keyword>
<reference evidence="5 6" key="1">
    <citation type="submission" date="2019-10" db="EMBL/GenBank/DDBJ databases">
        <title>New genus of Silvanigrellaceae.</title>
        <authorList>
            <person name="Pitt A."/>
            <person name="Hahn M.W."/>
        </authorList>
    </citation>
    <scope>NUCLEOTIDE SEQUENCE [LARGE SCALE GENOMIC DNA]</scope>
    <source>
        <strain evidence="5 6">33A1-SZDP</strain>
    </source>
</reference>
<dbReference type="GO" id="GO:0005524">
    <property type="term" value="F:ATP binding"/>
    <property type="evidence" value="ECO:0007669"/>
    <property type="project" value="UniProtKB-KW"/>
</dbReference>
<dbReference type="Gene3D" id="2.40.100.10">
    <property type="entry name" value="Cyclophilin-like"/>
    <property type="match status" value="1"/>
</dbReference>
<accession>A0A833JB19</accession>
<dbReference type="NCBIfam" id="TIGR00724">
    <property type="entry name" value="urea_amlyse_rel"/>
    <property type="match status" value="1"/>
</dbReference>
<keyword evidence="5" id="KW-0456">Lyase</keyword>
<dbReference type="GO" id="GO:0016787">
    <property type="term" value="F:hydrolase activity"/>
    <property type="evidence" value="ECO:0007669"/>
    <property type="project" value="UniProtKB-KW"/>
</dbReference>
<feature type="domain" description="Carboxyltransferase" evidence="4">
    <location>
        <begin position="23"/>
        <end position="297"/>
    </location>
</feature>
<evidence type="ECO:0000256" key="3">
    <source>
        <dbReference type="ARBA" id="ARBA00022840"/>
    </source>
</evidence>
<dbReference type="SMART" id="SM00797">
    <property type="entry name" value="AHS2"/>
    <property type="match status" value="1"/>
</dbReference>
<dbReference type="InterPro" id="IPR003778">
    <property type="entry name" value="CT_A_B"/>
</dbReference>
<keyword evidence="1" id="KW-0547">Nucleotide-binding</keyword>
<dbReference type="InterPro" id="IPR029000">
    <property type="entry name" value="Cyclophilin-like_dom_sf"/>
</dbReference>
<dbReference type="PANTHER" id="PTHR43309:SF3">
    <property type="entry name" value="5-OXOPROLINASE SUBUNIT C"/>
    <property type="match status" value="1"/>
</dbReference>
<dbReference type="EMBL" id="WFLN01000008">
    <property type="protein sequence ID" value="KAB8029027.1"/>
    <property type="molecule type" value="Genomic_DNA"/>
</dbReference>
<comment type="caution">
    <text evidence="5">The sequence shown here is derived from an EMBL/GenBank/DDBJ whole genome shotgun (WGS) entry which is preliminary data.</text>
</comment>
<dbReference type="InterPro" id="IPR052708">
    <property type="entry name" value="PxpC"/>
</dbReference>
<dbReference type="PANTHER" id="PTHR43309">
    <property type="entry name" value="5-OXOPROLINASE SUBUNIT C"/>
    <property type="match status" value="1"/>
</dbReference>